<keyword evidence="7" id="KW-1185">Reference proteome</keyword>
<dbReference type="Proteomes" id="UP000009326">
    <property type="component" value="Unassembled WGS sequence"/>
</dbReference>
<reference evidence="5 7" key="2">
    <citation type="journal article" date="2015" name="Genome Announc.">
        <title>Expanding the biotechnology potential of lactobacilli through comparative genomics of 213 strains and associated genera.</title>
        <authorList>
            <person name="Sun Z."/>
            <person name="Harris H.M."/>
            <person name="McCann A."/>
            <person name="Guo C."/>
            <person name="Argimon S."/>
            <person name="Zhang W."/>
            <person name="Yang X."/>
            <person name="Jeffery I.B."/>
            <person name="Cooney J.C."/>
            <person name="Kagawa T.F."/>
            <person name="Liu W."/>
            <person name="Song Y."/>
            <person name="Salvetti E."/>
            <person name="Wrobel A."/>
            <person name="Rasinkangas P."/>
            <person name="Parkhill J."/>
            <person name="Rea M.C."/>
            <person name="O'Sullivan O."/>
            <person name="Ritari J."/>
            <person name="Douillard F.P."/>
            <person name="Paul Ross R."/>
            <person name="Yang R."/>
            <person name="Briner A.E."/>
            <person name="Felis G.E."/>
            <person name="de Vos W.M."/>
            <person name="Barrangou R."/>
            <person name="Klaenhammer T.R."/>
            <person name="Caufield P.W."/>
            <person name="Cui Y."/>
            <person name="Zhang H."/>
            <person name="O'Toole P.W."/>
        </authorList>
    </citation>
    <scope>NUCLEOTIDE SEQUENCE [LARGE SCALE GENOMIC DNA]</scope>
    <source>
        <strain evidence="5 7">DSM 23908</strain>
    </source>
</reference>
<evidence type="ECO:0000256" key="2">
    <source>
        <dbReference type="SAM" id="SignalP"/>
    </source>
</evidence>
<dbReference type="OrthoDB" id="2329530at2"/>
<feature type="signal peptide" evidence="2">
    <location>
        <begin position="1"/>
        <end position="23"/>
    </location>
</feature>
<evidence type="ECO:0000313" key="5">
    <source>
        <dbReference type="EMBL" id="KRN14406.1"/>
    </source>
</evidence>
<gene>
    <name evidence="4" type="ORF">BN52_08460</name>
    <name evidence="5" type="ORF">FC38_GL001067</name>
</gene>
<dbReference type="RefSeq" id="WP_008472578.1">
    <property type="nucleotide sequence ID" value="NZ_AYZO01000003.1"/>
</dbReference>
<feature type="compositionally biased region" description="Low complexity" evidence="1">
    <location>
        <begin position="126"/>
        <end position="147"/>
    </location>
</feature>
<dbReference type="PATRIC" id="fig|1423751.3.peg.1105"/>
<reference evidence="4 6" key="1">
    <citation type="submission" date="2012-06" db="EMBL/GenBank/DDBJ databases">
        <title>Draft genome sequence of Lactobacillus gigeriorum CRBIP 24.85T, isolated from chicken crop.</title>
        <authorList>
            <person name="Cousin S."/>
            <person name="Ma L."/>
            <person name="Creno S."/>
            <person name="Clermont D."/>
            <person name="Loux V."/>
            <person name="Bizet C."/>
            <person name="Bouchier C."/>
        </authorList>
    </citation>
    <scope>NUCLEOTIDE SEQUENCE [LARGE SCALE GENOMIC DNA]</scope>
    <source>
        <strain evidence="6">CRBIP 24.85T</strain>
        <strain evidence="4">Type strain: CRBIP 24.85</strain>
    </source>
</reference>
<dbReference type="Proteomes" id="UP000051521">
    <property type="component" value="Unassembled WGS sequence"/>
</dbReference>
<evidence type="ECO:0000313" key="6">
    <source>
        <dbReference type="Proteomes" id="UP000009326"/>
    </source>
</evidence>
<dbReference type="Pfam" id="PF03217">
    <property type="entry name" value="SlpA"/>
    <property type="match status" value="1"/>
</dbReference>
<dbReference type="STRING" id="1423751.FC38_GL001067"/>
<dbReference type="InterPro" id="IPR024968">
    <property type="entry name" value="SlpA_C_lactobacillus"/>
</dbReference>
<accession>I7K015</accession>
<evidence type="ECO:0000313" key="4">
    <source>
        <dbReference type="EMBL" id="CCI86590.1"/>
    </source>
</evidence>
<dbReference type="EMBL" id="AYZO01000003">
    <property type="protein sequence ID" value="KRN14406.1"/>
    <property type="molecule type" value="Genomic_DNA"/>
</dbReference>
<evidence type="ECO:0000313" key="7">
    <source>
        <dbReference type="Proteomes" id="UP000051521"/>
    </source>
</evidence>
<dbReference type="AlphaFoldDB" id="I7K015"/>
<proteinExistence type="predicted"/>
<dbReference type="EMBL" id="CAKC01000028">
    <property type="protein sequence ID" value="CCI86590.1"/>
    <property type="molecule type" value="Genomic_DNA"/>
</dbReference>
<evidence type="ECO:0000256" key="1">
    <source>
        <dbReference type="SAM" id="MobiDB-lite"/>
    </source>
</evidence>
<feature type="region of interest" description="Disordered" evidence="1">
    <location>
        <begin position="124"/>
        <end position="161"/>
    </location>
</feature>
<sequence>MKLSQKLVTISTVALLGISPVLATTAPVMTVQAASQYYKTNGKNSTVKTVKKGYFVDKNGKKTSKAIPENGQYTIWEVKQIAGKWYYSIQTNMAYWMPASLTKGSVQYQDGKKLVTLTTDGKGKVTSSAKTATQTSKTTKTSKTSQKTTKKTTKASKSSKTTKTSAKLTVTNIVTIHKAQVYDQKGNPAKTYQGSKKWTVIGKGVEVKGLGTTTIKGEKYYALEPGHYYLKASDVKVK</sequence>
<feature type="chain" id="PRO_5039484408" description="S-layer protein C-terminal domain-containing protein" evidence="2">
    <location>
        <begin position="24"/>
        <end position="238"/>
    </location>
</feature>
<comment type="caution">
    <text evidence="4">The sequence shown here is derived from an EMBL/GenBank/DDBJ whole genome shotgun (WGS) entry which is preliminary data.</text>
</comment>
<name>I7K015_9LACO</name>
<evidence type="ECO:0000259" key="3">
    <source>
        <dbReference type="Pfam" id="PF03217"/>
    </source>
</evidence>
<feature type="domain" description="S-layer protein C-terminal" evidence="3">
    <location>
        <begin position="171"/>
        <end position="232"/>
    </location>
</feature>
<protein>
    <recommendedName>
        <fullName evidence="3">S-layer protein C-terminal domain-containing protein</fullName>
    </recommendedName>
</protein>
<keyword evidence="2" id="KW-0732">Signal</keyword>
<organism evidence="4 6">
    <name type="scientific">Lactobacillus gigeriorum DSM 23908 = CRBIP 24.85</name>
    <dbReference type="NCBI Taxonomy" id="1423751"/>
    <lineage>
        <taxon>Bacteria</taxon>
        <taxon>Bacillati</taxon>
        <taxon>Bacillota</taxon>
        <taxon>Bacilli</taxon>
        <taxon>Lactobacillales</taxon>
        <taxon>Lactobacillaceae</taxon>
        <taxon>Lactobacillus</taxon>
    </lineage>
</organism>